<accession>A0ABV2TA55</accession>
<keyword evidence="2" id="KW-0378">Hydrolase</keyword>
<feature type="domain" description="Metallo-beta-lactamase" evidence="1">
    <location>
        <begin position="25"/>
        <end position="204"/>
    </location>
</feature>
<dbReference type="Pfam" id="PF12706">
    <property type="entry name" value="Lactamase_B_2"/>
    <property type="match status" value="1"/>
</dbReference>
<dbReference type="SUPFAM" id="SSF56281">
    <property type="entry name" value="Metallo-hydrolase/oxidoreductase"/>
    <property type="match status" value="1"/>
</dbReference>
<sequence>MSNKTKIQFLAHASFQITTPENNIVLVDPWITNNSFLPAGTGWPERIDLILFTHGHEDHMDSKIVDIIRQKTPKVIANPMVRWYLIEQGIPAHVFEGMNIGGTLPIMDMRVTMTNAFHIAHIMDPGGKAVFPHATVGFVLQLSDGLSVYFSGDTGVFGDMQLIGKIYKPDIAVLPIGNRFTMGPIEAAYAIRLLQVKHVIPFHYGTMAMLTGTPERLKALTGDLESLKIHALKAGETLDTGTLG</sequence>
<dbReference type="EMBL" id="JBEXAC010000002">
    <property type="protein sequence ID" value="MET6999034.1"/>
    <property type="molecule type" value="Genomic_DNA"/>
</dbReference>
<dbReference type="PANTHER" id="PTHR43546:SF3">
    <property type="entry name" value="UPF0173 METAL-DEPENDENT HYDROLASE MJ1163"/>
    <property type="match status" value="1"/>
</dbReference>
<dbReference type="Proteomes" id="UP001549749">
    <property type="component" value="Unassembled WGS sequence"/>
</dbReference>
<organism evidence="2 3">
    <name type="scientific">Chitinophaga defluvii</name>
    <dbReference type="NCBI Taxonomy" id="3163343"/>
    <lineage>
        <taxon>Bacteria</taxon>
        <taxon>Pseudomonadati</taxon>
        <taxon>Bacteroidota</taxon>
        <taxon>Chitinophagia</taxon>
        <taxon>Chitinophagales</taxon>
        <taxon>Chitinophagaceae</taxon>
        <taxon>Chitinophaga</taxon>
    </lineage>
</organism>
<protein>
    <submittedName>
        <fullName evidence="2">Metal-dependent hydrolase</fullName>
    </submittedName>
</protein>
<dbReference type="Gene3D" id="3.60.15.10">
    <property type="entry name" value="Ribonuclease Z/Hydroxyacylglutathione hydrolase-like"/>
    <property type="match status" value="1"/>
</dbReference>
<dbReference type="InterPro" id="IPR001279">
    <property type="entry name" value="Metallo-B-lactamas"/>
</dbReference>
<dbReference type="InterPro" id="IPR050114">
    <property type="entry name" value="UPF0173_UPF0282_UlaG_hydrolase"/>
</dbReference>
<keyword evidence="3" id="KW-1185">Reference proteome</keyword>
<name>A0ABV2TA55_9BACT</name>
<dbReference type="InterPro" id="IPR036866">
    <property type="entry name" value="RibonucZ/Hydroxyglut_hydro"/>
</dbReference>
<dbReference type="NCBIfam" id="NF001911">
    <property type="entry name" value="PRK00685.1"/>
    <property type="match status" value="1"/>
</dbReference>
<evidence type="ECO:0000259" key="1">
    <source>
        <dbReference type="Pfam" id="PF12706"/>
    </source>
</evidence>
<proteinExistence type="predicted"/>
<reference evidence="2 3" key="1">
    <citation type="submission" date="2024-06" db="EMBL/GenBank/DDBJ databases">
        <title>Chitinophaga defluvii sp. nov., isolated from municipal sewage.</title>
        <authorList>
            <person name="Zhang L."/>
        </authorList>
    </citation>
    <scope>NUCLEOTIDE SEQUENCE [LARGE SCALE GENOMIC DNA]</scope>
    <source>
        <strain evidence="2 3">H8</strain>
    </source>
</reference>
<dbReference type="RefSeq" id="WP_354661600.1">
    <property type="nucleotide sequence ID" value="NZ_JBEXAC010000002.1"/>
</dbReference>
<evidence type="ECO:0000313" key="3">
    <source>
        <dbReference type="Proteomes" id="UP001549749"/>
    </source>
</evidence>
<evidence type="ECO:0000313" key="2">
    <source>
        <dbReference type="EMBL" id="MET6999034.1"/>
    </source>
</evidence>
<dbReference type="PANTHER" id="PTHR43546">
    <property type="entry name" value="UPF0173 METAL-DEPENDENT HYDROLASE MJ1163-RELATED"/>
    <property type="match status" value="1"/>
</dbReference>
<dbReference type="GO" id="GO:0016787">
    <property type="term" value="F:hydrolase activity"/>
    <property type="evidence" value="ECO:0007669"/>
    <property type="project" value="UniProtKB-KW"/>
</dbReference>
<comment type="caution">
    <text evidence="2">The sequence shown here is derived from an EMBL/GenBank/DDBJ whole genome shotgun (WGS) entry which is preliminary data.</text>
</comment>
<gene>
    <name evidence="2" type="ORF">ABR189_16730</name>
</gene>